<name>A0ACB8A2S6_9AGAM</name>
<accession>A0ACB8A2S6</accession>
<dbReference type="EMBL" id="MU267901">
    <property type="protein sequence ID" value="KAH7907482.1"/>
    <property type="molecule type" value="Genomic_DNA"/>
</dbReference>
<gene>
    <name evidence="1" type="ORF">BJ138DRAFT_1070185</name>
</gene>
<dbReference type="Proteomes" id="UP000790377">
    <property type="component" value="Unassembled WGS sequence"/>
</dbReference>
<keyword evidence="2" id="KW-1185">Reference proteome</keyword>
<comment type="caution">
    <text evidence="1">The sequence shown here is derived from an EMBL/GenBank/DDBJ whole genome shotgun (WGS) entry which is preliminary data.</text>
</comment>
<protein>
    <submittedName>
        <fullName evidence="1">Uncharacterized protein</fullName>
    </submittedName>
</protein>
<evidence type="ECO:0000313" key="1">
    <source>
        <dbReference type="EMBL" id="KAH7907482.1"/>
    </source>
</evidence>
<reference evidence="1" key="1">
    <citation type="journal article" date="2021" name="New Phytol.">
        <title>Evolutionary innovations through gain and loss of genes in the ectomycorrhizal Boletales.</title>
        <authorList>
            <person name="Wu G."/>
            <person name="Miyauchi S."/>
            <person name="Morin E."/>
            <person name="Kuo A."/>
            <person name="Drula E."/>
            <person name="Varga T."/>
            <person name="Kohler A."/>
            <person name="Feng B."/>
            <person name="Cao Y."/>
            <person name="Lipzen A."/>
            <person name="Daum C."/>
            <person name="Hundley H."/>
            <person name="Pangilinan J."/>
            <person name="Johnson J."/>
            <person name="Barry K."/>
            <person name="LaButti K."/>
            <person name="Ng V."/>
            <person name="Ahrendt S."/>
            <person name="Min B."/>
            <person name="Choi I.G."/>
            <person name="Park H."/>
            <person name="Plett J.M."/>
            <person name="Magnuson J."/>
            <person name="Spatafora J.W."/>
            <person name="Nagy L.G."/>
            <person name="Henrissat B."/>
            <person name="Grigoriev I.V."/>
            <person name="Yang Z.L."/>
            <person name="Xu J."/>
            <person name="Martin F.M."/>
        </authorList>
    </citation>
    <scope>NUCLEOTIDE SEQUENCE</scope>
    <source>
        <strain evidence="1">ATCC 28755</strain>
    </source>
</reference>
<organism evidence="1 2">
    <name type="scientific">Hygrophoropsis aurantiaca</name>
    <dbReference type="NCBI Taxonomy" id="72124"/>
    <lineage>
        <taxon>Eukaryota</taxon>
        <taxon>Fungi</taxon>
        <taxon>Dikarya</taxon>
        <taxon>Basidiomycota</taxon>
        <taxon>Agaricomycotina</taxon>
        <taxon>Agaricomycetes</taxon>
        <taxon>Agaricomycetidae</taxon>
        <taxon>Boletales</taxon>
        <taxon>Coniophorineae</taxon>
        <taxon>Hygrophoropsidaceae</taxon>
        <taxon>Hygrophoropsis</taxon>
    </lineage>
</organism>
<sequence length="447" mass="48277">MPIPIPIPLALLTLPLLLAGSATAHEHHNSLTAEEANAPIDAVLWIHIALQASVWGVLFPIGMALGISRSRWHVPLQTAGIALTLGGIVLGHAHKGRQFLPSLHGKGGTLILLPILAQAVLGVYLKLHIHERTFRPYAVRVHGAIGKAYPVIGWTQMLLGAVAMGGYCRDGALGQCLAHYIMGSGFVAYGVIMALLLVAGEAWVHRSGRSPEWWDSWVIMLWGTVNTFTEHRGATWSVKDMQHTILGILWWTGGLLGIWLSRNNQRNVVPSLIIILTGWAMSEHAQALMLSTKVHATFGYTLMLAGIARIVEVCFIPAPAPPHDNDADSEQGGANKAVAFRHLPPFLLVSSGILFMSATDEELDYVHDSGMDHVTYILIMFSTAFFLYMLILGVIHVATTTGRLAAGSGSGSVSGNAIELVSPRQSKWYAPVPRGEAAHVLGEDEDE</sequence>
<proteinExistence type="predicted"/>
<evidence type="ECO:0000313" key="2">
    <source>
        <dbReference type="Proteomes" id="UP000790377"/>
    </source>
</evidence>